<protein>
    <recommendedName>
        <fullName evidence="4">AAA+ ATPase domain-containing protein</fullName>
    </recommendedName>
</protein>
<evidence type="ECO:0000313" key="5">
    <source>
        <dbReference type="EMBL" id="KIW32688.1"/>
    </source>
</evidence>
<dbReference type="FunFam" id="3.40.50.300:FF:001721">
    <property type="entry name" value="AAA family ATPase, putative"/>
    <property type="match status" value="1"/>
</dbReference>
<dbReference type="GeneID" id="27343411"/>
<dbReference type="PANTHER" id="PTHR23077">
    <property type="entry name" value="AAA-FAMILY ATPASE"/>
    <property type="match status" value="1"/>
</dbReference>
<dbReference type="Proteomes" id="UP000054466">
    <property type="component" value="Unassembled WGS sequence"/>
</dbReference>
<keyword evidence="2 3" id="KW-0067">ATP-binding</keyword>
<dbReference type="InterPro" id="IPR050168">
    <property type="entry name" value="AAA_ATPase_domain"/>
</dbReference>
<reference evidence="5 6" key="1">
    <citation type="submission" date="2015-01" db="EMBL/GenBank/DDBJ databases">
        <title>The Genome Sequence of Cladophialophora immunda CBS83496.</title>
        <authorList>
            <consortium name="The Broad Institute Genomics Platform"/>
            <person name="Cuomo C."/>
            <person name="de Hoog S."/>
            <person name="Gorbushina A."/>
            <person name="Stielow B."/>
            <person name="Teixiera M."/>
            <person name="Abouelleil A."/>
            <person name="Chapman S.B."/>
            <person name="Priest M."/>
            <person name="Young S.K."/>
            <person name="Wortman J."/>
            <person name="Nusbaum C."/>
            <person name="Birren B."/>
        </authorList>
    </citation>
    <scope>NUCLEOTIDE SEQUENCE [LARGE SCALE GENOMIC DNA]</scope>
    <source>
        <strain evidence="5 6">CBS 83496</strain>
    </source>
</reference>
<dbReference type="SMART" id="SM00382">
    <property type="entry name" value="AAA"/>
    <property type="match status" value="2"/>
</dbReference>
<dbReference type="Gene3D" id="2.40.40.20">
    <property type="match status" value="1"/>
</dbReference>
<name>A0A0D2CN69_9EURO</name>
<sequence>MSTFIVRPAGADKDPFRIGLTAVSMLSLKLKSGDICELRGADDTTGKRKLAVAWQGLGPGMKDSIVQTSRLLQEAYGLKLGDKVTILRWSHPLQNPVSVTLQKVGAPPDVNADLKSWSKQIASTMSPAGEYMVVSQKLHCPLKSEGAEPVEFVVKDVGVPDSLFARVTKDTTFRIVSGSERPDQPVSIVFRPKHLGGIQEQISQVQDIVSDLCYPIAKRHFQAYEPVQGLLLYGAKGTGKSALIAALADCEWPTVVYWKPGTEIYASSEPCLVIVRPEYLTKSPGTSSTVSSELESMFQRIQGSPTLVVAEARHPNDIDERLRTEGRFAAEIELPIPSALQRKEILLALRGKDGVPADDLLQQISERTHGYVGVDLRALLRVTMRLASKHPPPYGSEDGESSQLVVQSADFESALQQVRPSALQEIFLETPNVRWSDIGGQHEVKRQLHNAVERPLKFADRMKKLRLQPKKGVLLYGPPGCSKTLLVRALATEAGLNFLAVKGAELISMYVGESERATREVFRKARAASPSIVFFDEIDAIASRGRSGSDLNVLTTLLNEMDGFEELRNVFVVAATNKPQNIDPALMRPGRFDNVVYIGPPDVEARKEIFHKRLEGVYESTSGLDDDVREFASSTEGFSGAEIVAICQTAGENAFDADREVIVSDDIRRAIEKTPKSITREMLLEFETWNAARMR</sequence>
<evidence type="ECO:0000256" key="3">
    <source>
        <dbReference type="RuleBase" id="RU003651"/>
    </source>
</evidence>
<dbReference type="InterPro" id="IPR003593">
    <property type="entry name" value="AAA+_ATPase"/>
</dbReference>
<dbReference type="VEuPathDB" id="FungiDB:PV07_04217"/>
<evidence type="ECO:0000256" key="2">
    <source>
        <dbReference type="ARBA" id="ARBA00022840"/>
    </source>
</evidence>
<comment type="similarity">
    <text evidence="3">Belongs to the AAA ATPase family.</text>
</comment>
<dbReference type="SUPFAM" id="SSF52540">
    <property type="entry name" value="P-loop containing nucleoside triphosphate hydrolases"/>
    <property type="match status" value="2"/>
</dbReference>
<accession>A0A0D2CN69</accession>
<evidence type="ECO:0000256" key="1">
    <source>
        <dbReference type="ARBA" id="ARBA00022741"/>
    </source>
</evidence>
<dbReference type="InterPro" id="IPR027417">
    <property type="entry name" value="P-loop_NTPase"/>
</dbReference>
<dbReference type="HOGENOM" id="CLU_000688_12_3_1"/>
<dbReference type="EMBL" id="KN847041">
    <property type="protein sequence ID" value="KIW32688.1"/>
    <property type="molecule type" value="Genomic_DNA"/>
</dbReference>
<keyword evidence="1 3" id="KW-0547">Nucleotide-binding</keyword>
<dbReference type="STRING" id="569365.A0A0D2CN69"/>
<feature type="domain" description="AAA+ ATPase" evidence="4">
    <location>
        <begin position="469"/>
        <end position="602"/>
    </location>
</feature>
<dbReference type="Gene3D" id="3.40.50.300">
    <property type="entry name" value="P-loop containing nucleotide triphosphate hydrolases"/>
    <property type="match status" value="2"/>
</dbReference>
<organism evidence="5 6">
    <name type="scientific">Cladophialophora immunda</name>
    <dbReference type="NCBI Taxonomy" id="569365"/>
    <lineage>
        <taxon>Eukaryota</taxon>
        <taxon>Fungi</taxon>
        <taxon>Dikarya</taxon>
        <taxon>Ascomycota</taxon>
        <taxon>Pezizomycotina</taxon>
        <taxon>Eurotiomycetes</taxon>
        <taxon>Chaetothyriomycetidae</taxon>
        <taxon>Chaetothyriales</taxon>
        <taxon>Herpotrichiellaceae</taxon>
        <taxon>Cladophialophora</taxon>
    </lineage>
</organism>
<dbReference type="Pfam" id="PF00004">
    <property type="entry name" value="AAA"/>
    <property type="match status" value="1"/>
</dbReference>
<dbReference type="SUPFAM" id="SSF50692">
    <property type="entry name" value="ADC-like"/>
    <property type="match status" value="1"/>
</dbReference>
<dbReference type="GO" id="GO:0016887">
    <property type="term" value="F:ATP hydrolysis activity"/>
    <property type="evidence" value="ECO:0007669"/>
    <property type="project" value="InterPro"/>
</dbReference>
<dbReference type="Pfam" id="PF17862">
    <property type="entry name" value="AAA_lid_3"/>
    <property type="match status" value="1"/>
</dbReference>
<dbReference type="PROSITE" id="PS00674">
    <property type="entry name" value="AAA"/>
    <property type="match status" value="1"/>
</dbReference>
<gene>
    <name evidence="5" type="ORF">PV07_04217</name>
</gene>
<evidence type="ECO:0000259" key="4">
    <source>
        <dbReference type="SMART" id="SM00382"/>
    </source>
</evidence>
<evidence type="ECO:0000313" key="6">
    <source>
        <dbReference type="Proteomes" id="UP000054466"/>
    </source>
</evidence>
<dbReference type="InterPro" id="IPR003959">
    <property type="entry name" value="ATPase_AAA_core"/>
</dbReference>
<dbReference type="PANTHER" id="PTHR23077:SF27">
    <property type="entry name" value="ATPASE FAMILY GENE 2 PROTEIN HOMOLOG A"/>
    <property type="match status" value="1"/>
</dbReference>
<dbReference type="Gene3D" id="1.10.8.60">
    <property type="match status" value="2"/>
</dbReference>
<dbReference type="AlphaFoldDB" id="A0A0D2CN69"/>
<keyword evidence="6" id="KW-1185">Reference proteome</keyword>
<dbReference type="InterPro" id="IPR009010">
    <property type="entry name" value="Asp_de-COase-like_dom_sf"/>
</dbReference>
<feature type="domain" description="AAA+ ATPase" evidence="4">
    <location>
        <begin position="226"/>
        <end position="432"/>
    </location>
</feature>
<dbReference type="RefSeq" id="XP_016252904.1">
    <property type="nucleotide sequence ID" value="XM_016391002.1"/>
</dbReference>
<dbReference type="GO" id="GO:0005737">
    <property type="term" value="C:cytoplasm"/>
    <property type="evidence" value="ECO:0007669"/>
    <property type="project" value="TreeGrafter"/>
</dbReference>
<dbReference type="GO" id="GO:0005524">
    <property type="term" value="F:ATP binding"/>
    <property type="evidence" value="ECO:0007669"/>
    <property type="project" value="UniProtKB-KW"/>
</dbReference>
<dbReference type="InterPro" id="IPR041569">
    <property type="entry name" value="AAA_lid_3"/>
</dbReference>
<dbReference type="OrthoDB" id="27435at2759"/>
<dbReference type="InterPro" id="IPR003960">
    <property type="entry name" value="ATPase_AAA_CS"/>
</dbReference>
<proteinExistence type="inferred from homology"/>